<keyword evidence="7" id="KW-0464">Manganese</keyword>
<comment type="cofactor">
    <cofactor evidence="1">
        <name>Mn(2+)</name>
        <dbReference type="ChEBI" id="CHEBI:29035"/>
    </cofactor>
</comment>
<dbReference type="Pfam" id="PF00293">
    <property type="entry name" value="NUDIX"/>
    <property type="match status" value="1"/>
</dbReference>
<comment type="cofactor">
    <cofactor evidence="2">
        <name>Mg(2+)</name>
        <dbReference type="ChEBI" id="CHEBI:18420"/>
    </cofactor>
</comment>
<proteinExistence type="inferred from homology"/>
<evidence type="ECO:0000259" key="8">
    <source>
        <dbReference type="PROSITE" id="PS51462"/>
    </source>
</evidence>
<keyword evidence="4" id="KW-0479">Metal-binding</keyword>
<evidence type="ECO:0000256" key="2">
    <source>
        <dbReference type="ARBA" id="ARBA00001946"/>
    </source>
</evidence>
<keyword evidence="5" id="KW-0378">Hydrolase</keyword>
<dbReference type="GO" id="GO:0009132">
    <property type="term" value="P:nucleoside diphosphate metabolic process"/>
    <property type="evidence" value="ECO:0007669"/>
    <property type="project" value="InterPro"/>
</dbReference>
<dbReference type="Gene3D" id="3.90.79.10">
    <property type="entry name" value="Nucleoside Triphosphate Pyrophosphohydrolase"/>
    <property type="match status" value="1"/>
</dbReference>
<reference evidence="9 10" key="1">
    <citation type="submission" date="2018-08" db="EMBL/GenBank/DDBJ databases">
        <title>Salinimonas sediminis sp. nov., a piezophilic bacterium isolated from a deep-sea sediment sample from the New Britain Trench.</title>
        <authorList>
            <person name="Cao J."/>
        </authorList>
    </citation>
    <scope>NUCLEOTIDE SEQUENCE [LARGE SCALE GENOMIC DNA]</scope>
    <source>
        <strain evidence="9 10">N102</strain>
    </source>
</reference>
<protein>
    <submittedName>
        <fullName evidence="9">CoA pyrophosphatase</fullName>
    </submittedName>
</protein>
<evidence type="ECO:0000313" key="9">
    <source>
        <dbReference type="EMBL" id="AXR06548.1"/>
    </source>
</evidence>
<dbReference type="InterPro" id="IPR000059">
    <property type="entry name" value="NUDIX_hydrolase_NudL_CS"/>
</dbReference>
<evidence type="ECO:0000313" key="10">
    <source>
        <dbReference type="Proteomes" id="UP000262073"/>
    </source>
</evidence>
<name>A0A346NLZ1_9ALTE</name>
<dbReference type="OrthoDB" id="9802805at2"/>
<accession>A0A346NLZ1</accession>
<evidence type="ECO:0000256" key="3">
    <source>
        <dbReference type="ARBA" id="ARBA00006506"/>
    </source>
</evidence>
<evidence type="ECO:0000256" key="4">
    <source>
        <dbReference type="ARBA" id="ARBA00022723"/>
    </source>
</evidence>
<dbReference type="SUPFAM" id="SSF55811">
    <property type="entry name" value="Nudix"/>
    <property type="match status" value="1"/>
</dbReference>
<dbReference type="KEGG" id="salm:D0Y50_09320"/>
<dbReference type="PANTHER" id="PTHR12992:SF11">
    <property type="entry name" value="MITOCHONDRIAL COENZYME A DIPHOSPHATASE NUDT8"/>
    <property type="match status" value="1"/>
</dbReference>
<organism evidence="9 10">
    <name type="scientific">Salinimonas sediminis</name>
    <dbReference type="NCBI Taxonomy" id="2303538"/>
    <lineage>
        <taxon>Bacteria</taxon>
        <taxon>Pseudomonadati</taxon>
        <taxon>Pseudomonadota</taxon>
        <taxon>Gammaproteobacteria</taxon>
        <taxon>Alteromonadales</taxon>
        <taxon>Alteromonadaceae</taxon>
        <taxon>Alteromonas/Salinimonas group</taxon>
        <taxon>Salinimonas</taxon>
    </lineage>
</organism>
<dbReference type="PROSITE" id="PS01293">
    <property type="entry name" value="NUDIX_COA"/>
    <property type="match status" value="1"/>
</dbReference>
<dbReference type="InterPro" id="IPR000086">
    <property type="entry name" value="NUDIX_hydrolase_dom"/>
</dbReference>
<dbReference type="GO" id="GO:0010945">
    <property type="term" value="F:coenzyme A diphosphatase activity"/>
    <property type="evidence" value="ECO:0007669"/>
    <property type="project" value="InterPro"/>
</dbReference>
<dbReference type="Proteomes" id="UP000262073">
    <property type="component" value="Chromosome"/>
</dbReference>
<keyword evidence="6" id="KW-0460">Magnesium</keyword>
<keyword evidence="10" id="KW-1185">Reference proteome</keyword>
<dbReference type="AlphaFoldDB" id="A0A346NLZ1"/>
<feature type="domain" description="Nudix hydrolase" evidence="8">
    <location>
        <begin position="28"/>
        <end position="167"/>
    </location>
</feature>
<dbReference type="PROSITE" id="PS51462">
    <property type="entry name" value="NUDIX"/>
    <property type="match status" value="1"/>
</dbReference>
<sequence length="192" mass="21780">MNRRQFLARFQHIRRVHLEPDFPLQQPGRDAAVLIALLEYPDGLHVLFTERALHLRHHPGQISFPGGGFETQDTSLFDTATREAMEEVGIPPAQVEVIGAMPVYRTISGYQITPVVGFVDPGFQYAIDSNEVASVFDVPLAHLMDKKNHLIHYAHRHNEPFPIYFIAWGERMIWGATAAILRNLSHHISPDD</sequence>
<evidence type="ECO:0000256" key="5">
    <source>
        <dbReference type="ARBA" id="ARBA00022801"/>
    </source>
</evidence>
<dbReference type="PANTHER" id="PTHR12992">
    <property type="entry name" value="NUDIX HYDROLASE"/>
    <property type="match status" value="1"/>
</dbReference>
<dbReference type="GO" id="GO:0000287">
    <property type="term" value="F:magnesium ion binding"/>
    <property type="evidence" value="ECO:0007669"/>
    <property type="project" value="InterPro"/>
</dbReference>
<comment type="similarity">
    <text evidence="3">Belongs to the Nudix hydrolase family. PCD1 subfamily.</text>
</comment>
<evidence type="ECO:0000256" key="7">
    <source>
        <dbReference type="ARBA" id="ARBA00023211"/>
    </source>
</evidence>
<dbReference type="GO" id="GO:0030145">
    <property type="term" value="F:manganese ion binding"/>
    <property type="evidence" value="ECO:0007669"/>
    <property type="project" value="InterPro"/>
</dbReference>
<gene>
    <name evidence="9" type="ORF">D0Y50_09320</name>
</gene>
<dbReference type="InterPro" id="IPR045121">
    <property type="entry name" value="CoAse"/>
</dbReference>
<dbReference type="RefSeq" id="WP_108568015.1">
    <property type="nucleotide sequence ID" value="NZ_CP031769.1"/>
</dbReference>
<dbReference type="NCBIfam" id="NF007980">
    <property type="entry name" value="PRK10707.1"/>
    <property type="match status" value="1"/>
</dbReference>
<dbReference type="CDD" id="cd03426">
    <property type="entry name" value="NUDIX_CoAse_Nudt7"/>
    <property type="match status" value="1"/>
</dbReference>
<dbReference type="InterPro" id="IPR015797">
    <property type="entry name" value="NUDIX_hydrolase-like_dom_sf"/>
</dbReference>
<evidence type="ECO:0000256" key="1">
    <source>
        <dbReference type="ARBA" id="ARBA00001936"/>
    </source>
</evidence>
<dbReference type="EMBL" id="CP031769">
    <property type="protein sequence ID" value="AXR06548.1"/>
    <property type="molecule type" value="Genomic_DNA"/>
</dbReference>
<evidence type="ECO:0000256" key="6">
    <source>
        <dbReference type="ARBA" id="ARBA00022842"/>
    </source>
</evidence>